<dbReference type="PANTHER" id="PTHR21534:SF0">
    <property type="entry name" value="KATANIN-INTERACTING PROTEIN"/>
    <property type="match status" value="1"/>
</dbReference>
<reference evidence="3" key="1">
    <citation type="journal article" date="2012" name="Proc. Natl. Acad. Sci. U.S.A.">
        <title>Antigenic diversity is generated by distinct evolutionary mechanisms in African trypanosome species.</title>
        <authorList>
            <person name="Jackson A.P."/>
            <person name="Berry A."/>
            <person name="Aslett M."/>
            <person name="Allison H.C."/>
            <person name="Burton P."/>
            <person name="Vavrova-Anderson J."/>
            <person name="Brown R."/>
            <person name="Browne H."/>
            <person name="Corton N."/>
            <person name="Hauser H."/>
            <person name="Gamble J."/>
            <person name="Gilderthorp R."/>
            <person name="Marcello L."/>
            <person name="McQuillan J."/>
            <person name="Otto T.D."/>
            <person name="Quail M.A."/>
            <person name="Sanders M.J."/>
            <person name="van Tonder A."/>
            <person name="Ginger M.L."/>
            <person name="Field M.C."/>
            <person name="Barry J.D."/>
            <person name="Hertz-Fowler C."/>
            <person name="Berriman M."/>
        </authorList>
    </citation>
    <scope>NUCLEOTIDE SEQUENCE</scope>
    <source>
        <strain evidence="3">IL3000</strain>
    </source>
</reference>
<feature type="domain" description="KATNIP" evidence="2">
    <location>
        <begin position="160"/>
        <end position="200"/>
    </location>
</feature>
<feature type="region of interest" description="Disordered" evidence="1">
    <location>
        <begin position="796"/>
        <end position="824"/>
    </location>
</feature>
<sequence length="1026" mass="111075">MMPSTGKQSNPHGQSLRINSVRGARTVLRYRDLACSEMNRSLTSQLYAPLPPHRGSFLMSDQVVVSGGSSRHASYSCGSAEPSISSRPRGLQSAHCGSSLSNVTENIPFSCDSPRVRGKPDMPASPLQDYPQPEVDFSFEGSDGNLVNDRPLGLEFFLADEMPHGRCILLNLLTTWGDINEVGLSGIEIFDEKGERIIPTKLLDSAGTNTDEQEAETIRVEGGFTSLSYKVPNEKLFIIVEHPTPPETLSELDVPITSHSAAGLTSYETCIKSTSKLENIDPRRRVANLINDINNTHDETRLFTMPYSADHHHLIGFILPSPVTVSMVRIHNYGGCGRVHTNKGVRLLEITIDDKLVFRGEIAQNSGDVIPLRQVGIANCENILFTENKNVLQRVFTNAANIRLEAAAKAPKAAYQEPTQLSSTPAAKAHRTLCQSTTLFVSSGCANDAKRFGCEQAVLCKAGPPNKPQAQSSATTSLISGSNDATPPGCPKDVTSVCLMLLGTWGDTEKIGLSGLRLRDTHGCLVNQYISSWHVRFPLPDAGPDAGIDGENDAWTDQLTYLFDENAETAMTLPCVRGVEIIFIFAAPLPTLGLLEVANYSKGEHTFCGVKEARLFLSSASCSTGKDAQHSPDSLVEAYAALWGPDGPQRRQALSKHGIYEVTPEEGVSLRKAPAFLTIPRFQVYDLSLGSGPTVGGVPGGSAIRCPLSQSLTASMTIRAEMSMRRARMALKQRPKWLLEYQPYLTPLLPVAYVLKLNLIICARGVDELKAYAKQWMLNPLRACTFADENGDRIGGRDWSGRTRGVGVREQSSERTPKKSEDGSTTLAGEYRGCLQTECLFTVMPNDIQQDVETAAVAAREGIHTSLVKASLSLVYVADTPFCVSVLSLNRPLVMEGRVAWIKQIRVLMDDTLVFDSGDGGMPRPVPTPAPDNVPVVAIASGGEDLLSTVGSCSGEFTASAAGATSALGDVSLSNLPSSTLDLSTHMKDQLPTAVRYRTRLKPYVFFTLDTAVMEEARVEAARATV</sequence>
<evidence type="ECO:0000259" key="2">
    <source>
        <dbReference type="Pfam" id="PF14652"/>
    </source>
</evidence>
<dbReference type="Pfam" id="PF14652">
    <property type="entry name" value="DUF4457"/>
    <property type="match status" value="2"/>
</dbReference>
<name>G0UTG3_TRYCI</name>
<evidence type="ECO:0000313" key="3">
    <source>
        <dbReference type="EMBL" id="CCC92677.1"/>
    </source>
</evidence>
<feature type="domain" description="KATNIP" evidence="2">
    <location>
        <begin position="283"/>
        <end position="363"/>
    </location>
</feature>
<dbReference type="AlphaFoldDB" id="G0UTG3"/>
<dbReference type="PANTHER" id="PTHR21534">
    <property type="entry name" value="KATANIN-INTERACTING PROTEIN"/>
    <property type="match status" value="1"/>
</dbReference>
<proteinExistence type="predicted"/>
<gene>
    <name evidence="3" type="ORF">TCIL3000_9_710</name>
</gene>
<feature type="region of interest" description="Disordered" evidence="1">
    <location>
        <begin position="1"/>
        <end position="20"/>
    </location>
</feature>
<feature type="compositionally biased region" description="Polar residues" evidence="1">
    <location>
        <begin position="1"/>
        <end position="18"/>
    </location>
</feature>
<feature type="compositionally biased region" description="Basic and acidic residues" evidence="1">
    <location>
        <begin position="811"/>
        <end position="822"/>
    </location>
</feature>
<protein>
    <recommendedName>
        <fullName evidence="2">KATNIP domain-containing protein</fullName>
    </recommendedName>
</protein>
<dbReference type="EMBL" id="HE575322">
    <property type="protein sequence ID" value="CCC92677.1"/>
    <property type="molecule type" value="Genomic_DNA"/>
</dbReference>
<accession>G0UTG3</accession>
<evidence type="ECO:0000256" key="1">
    <source>
        <dbReference type="SAM" id="MobiDB-lite"/>
    </source>
</evidence>
<organism evidence="3">
    <name type="scientific">Trypanosoma congolense (strain IL3000)</name>
    <dbReference type="NCBI Taxonomy" id="1068625"/>
    <lineage>
        <taxon>Eukaryota</taxon>
        <taxon>Discoba</taxon>
        <taxon>Euglenozoa</taxon>
        <taxon>Kinetoplastea</taxon>
        <taxon>Metakinetoplastina</taxon>
        <taxon>Trypanosomatida</taxon>
        <taxon>Trypanosomatidae</taxon>
        <taxon>Trypanosoma</taxon>
        <taxon>Nannomonas</taxon>
    </lineage>
</organism>
<dbReference type="InterPro" id="IPR026704">
    <property type="entry name" value="KATNIP"/>
</dbReference>
<dbReference type="VEuPathDB" id="TriTrypDB:TcIL3000_9_710"/>
<dbReference type="InterPro" id="IPR027859">
    <property type="entry name" value="KATNIP_dom"/>
</dbReference>